<sequence length="242" mass="28210">MGLDLYAGTLTRYYTRNWKTAVQQWSEQNNVRCEIITPDGELGNENIDAEEVQSSTELWMEALISGLSNEDILLKPWEENNEKEYYTDKPDWAGYGALVILSACLYSGKEVPKLYEKFSDWNDNPIVQDLVKEESYINSFLNGIEMWVPFEECMSFSYIFPTGKEANMSTVGQLESDLQYMNKMRWNADEETILSWFDIEIVSDESNEDVFDFDALSRFAYCIFYKAVLFAKENKVPIRLDY</sequence>
<dbReference type="AlphaFoldDB" id="A0A8J8PGI7"/>
<gene>
    <name evidence="1" type="ORF">A3207_07800</name>
</gene>
<proteinExistence type="predicted"/>
<reference evidence="1" key="1">
    <citation type="submission" date="2016-03" db="EMBL/GenBank/DDBJ databases">
        <authorList>
            <person name="Borrel G."/>
            <person name="Mccann A."/>
            <person name="O'Toole P.W."/>
        </authorList>
    </citation>
    <scope>NUCLEOTIDE SEQUENCE</scope>
    <source>
        <strain evidence="1">183</strain>
    </source>
</reference>
<accession>A0A8J8PGI7</accession>
<evidence type="ECO:0000313" key="1">
    <source>
        <dbReference type="EMBL" id="TQS83488.1"/>
    </source>
</evidence>
<organism evidence="1 2">
    <name type="scientific">Candidatus Methanomassiliicoccus intestinalis</name>
    <dbReference type="NCBI Taxonomy" id="1406512"/>
    <lineage>
        <taxon>Archaea</taxon>
        <taxon>Methanobacteriati</taxon>
        <taxon>Thermoplasmatota</taxon>
        <taxon>Thermoplasmata</taxon>
        <taxon>Methanomassiliicoccales</taxon>
        <taxon>Methanomassiliicoccaceae</taxon>
        <taxon>Methanomassiliicoccus</taxon>
    </lineage>
</organism>
<name>A0A8J8PGI7_9ARCH</name>
<comment type="caution">
    <text evidence="1">The sequence shown here is derived from an EMBL/GenBank/DDBJ whole genome shotgun (WGS) entry which is preliminary data.</text>
</comment>
<dbReference type="EMBL" id="LVVT01000010">
    <property type="protein sequence ID" value="TQS83488.1"/>
    <property type="molecule type" value="Genomic_DNA"/>
</dbReference>
<dbReference type="RefSeq" id="WP_400203660.1">
    <property type="nucleotide sequence ID" value="NZ_CAYAYE010000024.1"/>
</dbReference>
<evidence type="ECO:0000313" key="2">
    <source>
        <dbReference type="Proteomes" id="UP000752814"/>
    </source>
</evidence>
<dbReference type="Proteomes" id="UP000752814">
    <property type="component" value="Unassembled WGS sequence"/>
</dbReference>
<protein>
    <submittedName>
        <fullName evidence="1">Uncharacterized protein</fullName>
    </submittedName>
</protein>